<comment type="caution">
    <text evidence="2">The sequence shown here is derived from an EMBL/GenBank/DDBJ whole genome shotgun (WGS) entry which is preliminary data.</text>
</comment>
<dbReference type="InterPro" id="IPR036390">
    <property type="entry name" value="WH_DNA-bd_sf"/>
</dbReference>
<dbReference type="InterPro" id="IPR052509">
    <property type="entry name" value="Metal_resp_DNA-bind_regulator"/>
</dbReference>
<dbReference type="Pfam" id="PF03551">
    <property type="entry name" value="PadR"/>
    <property type="match status" value="1"/>
</dbReference>
<keyword evidence="3" id="KW-1185">Reference proteome</keyword>
<name>A0A840I969_9ACTN</name>
<dbReference type="AlphaFoldDB" id="A0A840I969"/>
<dbReference type="PANTHER" id="PTHR33169">
    <property type="entry name" value="PADR-FAMILY TRANSCRIPTIONAL REGULATOR"/>
    <property type="match status" value="1"/>
</dbReference>
<dbReference type="InterPro" id="IPR005149">
    <property type="entry name" value="Tscrpt_reg_PadR_N"/>
</dbReference>
<evidence type="ECO:0000313" key="2">
    <source>
        <dbReference type="EMBL" id="MBB4660811.1"/>
    </source>
</evidence>
<protein>
    <submittedName>
        <fullName evidence="2">DNA-binding PadR family transcriptional regulator</fullName>
    </submittedName>
</protein>
<reference evidence="2 3" key="1">
    <citation type="submission" date="2020-08" db="EMBL/GenBank/DDBJ databases">
        <title>Genomic Encyclopedia of Archaeal and Bacterial Type Strains, Phase II (KMG-II): from individual species to whole genera.</title>
        <authorList>
            <person name="Goeker M."/>
        </authorList>
    </citation>
    <scope>NUCLEOTIDE SEQUENCE [LARGE SCALE GENOMIC DNA]</scope>
    <source>
        <strain evidence="2 3">DSM 23288</strain>
    </source>
</reference>
<evidence type="ECO:0000259" key="1">
    <source>
        <dbReference type="Pfam" id="PF03551"/>
    </source>
</evidence>
<dbReference type="InterPro" id="IPR036388">
    <property type="entry name" value="WH-like_DNA-bd_sf"/>
</dbReference>
<keyword evidence="2" id="KW-0238">DNA-binding</keyword>
<proteinExistence type="predicted"/>
<dbReference type="PANTHER" id="PTHR33169:SF14">
    <property type="entry name" value="TRANSCRIPTIONAL REGULATOR RV3488"/>
    <property type="match status" value="1"/>
</dbReference>
<dbReference type="GO" id="GO:0003677">
    <property type="term" value="F:DNA binding"/>
    <property type="evidence" value="ECO:0007669"/>
    <property type="project" value="UniProtKB-KW"/>
</dbReference>
<dbReference type="Gene3D" id="1.10.10.10">
    <property type="entry name" value="Winged helix-like DNA-binding domain superfamily/Winged helix DNA-binding domain"/>
    <property type="match status" value="1"/>
</dbReference>
<sequence length="179" mass="20186">MLALLIERPTYVYELSQRFDDRFGELLPVATGTVYKAVDGLLKRGLVERMAVEGEEDRRQPKPHYRATADGARTLRQSLADDMRGDPFQAEMLQRLMSVSVQDARAMLDLVDRYERVCLEQLGMLPPVPVAVGETRTSFAALRGELVAEERRLTLEAQMKWVAYARRRIGAVNGGTGEM</sequence>
<dbReference type="EMBL" id="JACHNU010000001">
    <property type="protein sequence ID" value="MBB4660811.1"/>
    <property type="molecule type" value="Genomic_DNA"/>
</dbReference>
<feature type="domain" description="Transcription regulator PadR N-terminal" evidence="1">
    <location>
        <begin position="1"/>
        <end position="76"/>
    </location>
</feature>
<dbReference type="RefSeq" id="WP_183338437.1">
    <property type="nucleotide sequence ID" value="NZ_JACHNU010000001.1"/>
</dbReference>
<dbReference type="SUPFAM" id="SSF46785">
    <property type="entry name" value="Winged helix' DNA-binding domain"/>
    <property type="match status" value="1"/>
</dbReference>
<gene>
    <name evidence="2" type="ORF">BDZ31_000384</name>
</gene>
<evidence type="ECO:0000313" key="3">
    <source>
        <dbReference type="Proteomes" id="UP000585272"/>
    </source>
</evidence>
<accession>A0A840I969</accession>
<dbReference type="Proteomes" id="UP000585272">
    <property type="component" value="Unassembled WGS sequence"/>
</dbReference>
<organism evidence="2 3">
    <name type="scientific">Conexibacter arvalis</name>
    <dbReference type="NCBI Taxonomy" id="912552"/>
    <lineage>
        <taxon>Bacteria</taxon>
        <taxon>Bacillati</taxon>
        <taxon>Actinomycetota</taxon>
        <taxon>Thermoleophilia</taxon>
        <taxon>Solirubrobacterales</taxon>
        <taxon>Conexibacteraceae</taxon>
        <taxon>Conexibacter</taxon>
    </lineage>
</organism>